<evidence type="ECO:0000256" key="1">
    <source>
        <dbReference type="ARBA" id="ARBA00023157"/>
    </source>
</evidence>
<organism evidence="3 4">
    <name type="scientific">Teladorsagia circumcincta</name>
    <name type="common">Brown stomach worm</name>
    <name type="synonym">Ostertagia circumcincta</name>
    <dbReference type="NCBI Taxonomy" id="45464"/>
    <lineage>
        <taxon>Eukaryota</taxon>
        <taxon>Metazoa</taxon>
        <taxon>Ecdysozoa</taxon>
        <taxon>Nematoda</taxon>
        <taxon>Chromadorea</taxon>
        <taxon>Rhabditida</taxon>
        <taxon>Rhabditina</taxon>
        <taxon>Rhabditomorpha</taxon>
        <taxon>Strongyloidea</taxon>
        <taxon>Trichostrongylidae</taxon>
        <taxon>Teladorsagia</taxon>
    </lineage>
</organism>
<protein>
    <recommendedName>
        <fullName evidence="2">Peptidase S1 domain-containing protein</fullName>
    </recommendedName>
</protein>
<feature type="non-terminal residue" evidence="3">
    <location>
        <position position="1"/>
    </location>
</feature>
<evidence type="ECO:0000259" key="2">
    <source>
        <dbReference type="Pfam" id="PF00089"/>
    </source>
</evidence>
<evidence type="ECO:0000313" key="3">
    <source>
        <dbReference type="EMBL" id="PIO56602.1"/>
    </source>
</evidence>
<dbReference type="SUPFAM" id="SSF50494">
    <property type="entry name" value="Trypsin-like serine proteases"/>
    <property type="match status" value="1"/>
</dbReference>
<dbReference type="PANTHER" id="PTHR24253">
    <property type="entry name" value="TRANSMEMBRANE PROTEASE SERINE"/>
    <property type="match status" value="1"/>
</dbReference>
<dbReference type="InterPro" id="IPR043504">
    <property type="entry name" value="Peptidase_S1_PA_chymotrypsin"/>
</dbReference>
<dbReference type="EMBL" id="KZ374281">
    <property type="protein sequence ID" value="PIO56602.1"/>
    <property type="molecule type" value="Genomic_DNA"/>
</dbReference>
<keyword evidence="1" id="KW-1015">Disulfide bond</keyword>
<name>A0A2G9TGF1_TELCI</name>
<dbReference type="OrthoDB" id="6376138at2759"/>
<keyword evidence="4" id="KW-1185">Reference proteome</keyword>
<accession>A0A2G9TGF1</accession>
<dbReference type="InterPro" id="IPR009003">
    <property type="entry name" value="Peptidase_S1_PA"/>
</dbReference>
<sequence>LASPVNFTDHIQPVCVSKTMKIMSDKQSGYVTEGGVVSSELRQVMVPFLSSKECKLEYKGEIDETMECAGRKGIDSCQ</sequence>
<dbReference type="GO" id="GO:0004252">
    <property type="term" value="F:serine-type endopeptidase activity"/>
    <property type="evidence" value="ECO:0007669"/>
    <property type="project" value="InterPro"/>
</dbReference>
<feature type="domain" description="Peptidase S1" evidence="2">
    <location>
        <begin position="1"/>
        <end position="78"/>
    </location>
</feature>
<proteinExistence type="predicted"/>
<dbReference type="Gene3D" id="2.40.10.10">
    <property type="entry name" value="Trypsin-like serine proteases"/>
    <property type="match status" value="1"/>
</dbReference>
<reference evidence="3 4" key="1">
    <citation type="submission" date="2015-09" db="EMBL/GenBank/DDBJ databases">
        <title>Draft genome of the parasitic nematode Teladorsagia circumcincta isolate WARC Sus (inbred).</title>
        <authorList>
            <person name="Mitreva M."/>
        </authorList>
    </citation>
    <scope>NUCLEOTIDE SEQUENCE [LARGE SCALE GENOMIC DNA]</scope>
    <source>
        <strain evidence="3 4">S</strain>
    </source>
</reference>
<dbReference type="GO" id="GO:0006508">
    <property type="term" value="P:proteolysis"/>
    <property type="evidence" value="ECO:0007669"/>
    <property type="project" value="InterPro"/>
</dbReference>
<evidence type="ECO:0000313" key="4">
    <source>
        <dbReference type="Proteomes" id="UP000230423"/>
    </source>
</evidence>
<dbReference type="Proteomes" id="UP000230423">
    <property type="component" value="Unassembled WGS sequence"/>
</dbReference>
<dbReference type="AlphaFoldDB" id="A0A2G9TGF1"/>
<dbReference type="Pfam" id="PF00089">
    <property type="entry name" value="Trypsin"/>
    <property type="match status" value="1"/>
</dbReference>
<feature type="non-terminal residue" evidence="3">
    <location>
        <position position="78"/>
    </location>
</feature>
<gene>
    <name evidence="3" type="ORF">TELCIR_21998</name>
</gene>
<dbReference type="InterPro" id="IPR001254">
    <property type="entry name" value="Trypsin_dom"/>
</dbReference>